<keyword evidence="2" id="KW-1185">Reference proteome</keyword>
<sequence length="56" mass="5983">MKQLKKGAIHQGASLTCIDLSLFSTSNNIMQEENASTSSQTADASVNDFSFTPCVN</sequence>
<name>A0A5E4MA77_9HEMI</name>
<evidence type="ECO:0000313" key="2">
    <source>
        <dbReference type="Proteomes" id="UP000325440"/>
    </source>
</evidence>
<dbReference type="Proteomes" id="UP000325440">
    <property type="component" value="Unassembled WGS sequence"/>
</dbReference>
<protein>
    <submittedName>
        <fullName evidence="1">Uncharacterized protein</fullName>
    </submittedName>
</protein>
<proteinExistence type="predicted"/>
<evidence type="ECO:0000313" key="1">
    <source>
        <dbReference type="EMBL" id="VVC26765.1"/>
    </source>
</evidence>
<organism evidence="1 2">
    <name type="scientific">Cinara cedri</name>
    <dbReference type="NCBI Taxonomy" id="506608"/>
    <lineage>
        <taxon>Eukaryota</taxon>
        <taxon>Metazoa</taxon>
        <taxon>Ecdysozoa</taxon>
        <taxon>Arthropoda</taxon>
        <taxon>Hexapoda</taxon>
        <taxon>Insecta</taxon>
        <taxon>Pterygota</taxon>
        <taxon>Neoptera</taxon>
        <taxon>Paraneoptera</taxon>
        <taxon>Hemiptera</taxon>
        <taxon>Sternorrhyncha</taxon>
        <taxon>Aphidomorpha</taxon>
        <taxon>Aphidoidea</taxon>
        <taxon>Aphididae</taxon>
        <taxon>Lachninae</taxon>
        <taxon>Cinara</taxon>
    </lineage>
</organism>
<accession>A0A5E4MA77</accession>
<reference evidence="1 2" key="1">
    <citation type="submission" date="2019-08" db="EMBL/GenBank/DDBJ databases">
        <authorList>
            <person name="Alioto T."/>
            <person name="Alioto T."/>
            <person name="Gomez Garrido J."/>
        </authorList>
    </citation>
    <scope>NUCLEOTIDE SEQUENCE [LARGE SCALE GENOMIC DNA]</scope>
</reference>
<gene>
    <name evidence="1" type="ORF">CINCED_3A000646</name>
</gene>
<dbReference type="EMBL" id="CABPRJ010000045">
    <property type="protein sequence ID" value="VVC26765.1"/>
    <property type="molecule type" value="Genomic_DNA"/>
</dbReference>
<dbReference type="AlphaFoldDB" id="A0A5E4MA77"/>